<dbReference type="InterPro" id="IPR021973">
    <property type="entry name" value="SprA-related"/>
</dbReference>
<organism evidence="2 3">
    <name type="scientific">Silvimonas amylolytica</name>
    <dbReference type="NCBI Taxonomy" id="449663"/>
    <lineage>
        <taxon>Bacteria</taxon>
        <taxon>Pseudomonadati</taxon>
        <taxon>Pseudomonadota</taxon>
        <taxon>Betaproteobacteria</taxon>
        <taxon>Neisseriales</taxon>
        <taxon>Chitinibacteraceae</taxon>
        <taxon>Silvimonas</taxon>
    </lineage>
</organism>
<feature type="region of interest" description="Disordered" evidence="1">
    <location>
        <begin position="184"/>
        <end position="210"/>
    </location>
</feature>
<dbReference type="Pfam" id="PF12118">
    <property type="entry name" value="SprA-related"/>
    <property type="match status" value="1"/>
</dbReference>
<feature type="region of interest" description="Disordered" evidence="1">
    <location>
        <begin position="17"/>
        <end position="78"/>
    </location>
</feature>
<feature type="region of interest" description="Disordered" evidence="1">
    <location>
        <begin position="102"/>
        <end position="128"/>
    </location>
</feature>
<evidence type="ECO:0000313" key="3">
    <source>
        <dbReference type="Proteomes" id="UP000621859"/>
    </source>
</evidence>
<reference evidence="3" key="1">
    <citation type="journal article" date="2019" name="Int. J. Syst. Evol. Microbiol.">
        <title>The Global Catalogue of Microorganisms (GCM) 10K type strain sequencing project: providing services to taxonomists for standard genome sequencing and annotation.</title>
        <authorList>
            <consortium name="The Broad Institute Genomics Platform"/>
            <consortium name="The Broad Institute Genome Sequencing Center for Infectious Disease"/>
            <person name="Wu L."/>
            <person name="Ma J."/>
        </authorList>
    </citation>
    <scope>NUCLEOTIDE SEQUENCE [LARGE SCALE GENOMIC DNA]</scope>
    <source>
        <strain evidence="3">CGMCC 1.8860</strain>
    </source>
</reference>
<dbReference type="EMBL" id="BMLY01000002">
    <property type="protein sequence ID" value="GGP25944.1"/>
    <property type="molecule type" value="Genomic_DNA"/>
</dbReference>
<comment type="caution">
    <text evidence="2">The sequence shown here is derived from an EMBL/GenBank/DDBJ whole genome shotgun (WGS) entry which is preliminary data.</text>
</comment>
<evidence type="ECO:0000313" key="2">
    <source>
        <dbReference type="EMBL" id="GGP25944.1"/>
    </source>
</evidence>
<gene>
    <name evidence="2" type="ORF">GCM10010971_17630</name>
</gene>
<evidence type="ECO:0000256" key="1">
    <source>
        <dbReference type="SAM" id="MobiDB-lite"/>
    </source>
</evidence>
<proteinExistence type="predicted"/>
<keyword evidence="3" id="KW-1185">Reference proteome</keyword>
<sequence length="210" mass="21411">MVAVNSSVASTLVRAAAQTGTAVQQSGNNTQQQSDNQTTRQTGQNASSSTSTSTSNGSNPGNASAPRGTDGKPLTLQQQQQVDKLVKIDKDTRTHEQAHLAAAGGLAVGGPNYNLTTGPDGKQYANGGDVQIDVSEGRTPEETVRKARIIQAAALAPVDPSAQDLSVAAQASAMEAKAQAQIAQRSPQSAQVAGAYQPELPSVSSFSAVA</sequence>
<accession>A0ABQ2PL22</accession>
<name>A0ABQ2PL22_9NEIS</name>
<protein>
    <recommendedName>
        <fullName evidence="4">SprA-related family protein</fullName>
    </recommendedName>
</protein>
<feature type="compositionally biased region" description="Low complexity" evidence="1">
    <location>
        <begin position="24"/>
        <end position="66"/>
    </location>
</feature>
<evidence type="ECO:0008006" key="4">
    <source>
        <dbReference type="Google" id="ProtNLM"/>
    </source>
</evidence>
<dbReference type="Proteomes" id="UP000621859">
    <property type="component" value="Unassembled WGS sequence"/>
</dbReference>